<dbReference type="AlphaFoldDB" id="A0A4Y3HX61"/>
<dbReference type="EMBL" id="BJLF01000012">
    <property type="protein sequence ID" value="GEA51677.1"/>
    <property type="molecule type" value="Genomic_DNA"/>
</dbReference>
<evidence type="ECO:0008006" key="4">
    <source>
        <dbReference type="Google" id="ProtNLM"/>
    </source>
</evidence>
<evidence type="ECO:0000313" key="3">
    <source>
        <dbReference type="Proteomes" id="UP000318717"/>
    </source>
</evidence>
<organism evidence="2 3">
    <name type="scientific">Vibrio inusitatus NBRC 102082</name>
    <dbReference type="NCBI Taxonomy" id="1219070"/>
    <lineage>
        <taxon>Bacteria</taxon>
        <taxon>Pseudomonadati</taxon>
        <taxon>Pseudomonadota</taxon>
        <taxon>Gammaproteobacteria</taxon>
        <taxon>Vibrionales</taxon>
        <taxon>Vibrionaceae</taxon>
        <taxon>Vibrio</taxon>
    </lineage>
</organism>
<proteinExistence type="predicted"/>
<evidence type="ECO:0000256" key="1">
    <source>
        <dbReference type="SAM" id="Phobius"/>
    </source>
</evidence>
<keyword evidence="1" id="KW-1133">Transmembrane helix</keyword>
<sequence length="213" mass="24356">MDTVTEIIATVGSIFAFMLVFLGVAKWLSGRTARAEKRRQYSEQQAHLAKAERVRIHKEKVALADNGHLAKQLELARENELSHPKESVYWFEKAALQESRDGIEGIVRVCERSSGDVVPQDKYRYWRSALDALNGDEQAEYEQGVALFEGFGIRSNMDKGLQLIEHAANKRCVRAQMFLADWYKSPENPLADQDKAKMWKSMLEHIELNDNSK</sequence>
<feature type="transmembrane region" description="Helical" evidence="1">
    <location>
        <begin position="6"/>
        <end position="29"/>
    </location>
</feature>
<dbReference type="Proteomes" id="UP000318717">
    <property type="component" value="Unassembled WGS sequence"/>
</dbReference>
<comment type="caution">
    <text evidence="2">The sequence shown here is derived from an EMBL/GenBank/DDBJ whole genome shotgun (WGS) entry which is preliminary data.</text>
</comment>
<dbReference type="InterPro" id="IPR011990">
    <property type="entry name" value="TPR-like_helical_dom_sf"/>
</dbReference>
<name>A0A4Y3HX61_9VIBR</name>
<keyword evidence="1" id="KW-0472">Membrane</keyword>
<dbReference type="RefSeq" id="WP_141346153.1">
    <property type="nucleotide sequence ID" value="NZ_BJLF01000012.1"/>
</dbReference>
<dbReference type="SUPFAM" id="SSF81901">
    <property type="entry name" value="HCP-like"/>
    <property type="match status" value="1"/>
</dbReference>
<reference evidence="2 3" key="1">
    <citation type="submission" date="2019-06" db="EMBL/GenBank/DDBJ databases">
        <title>Whole genome shotgun sequence of Vibrio inusitatus NBRC 102082.</title>
        <authorList>
            <person name="Hosoyama A."/>
            <person name="Uohara A."/>
            <person name="Ohji S."/>
            <person name="Ichikawa N."/>
        </authorList>
    </citation>
    <scope>NUCLEOTIDE SEQUENCE [LARGE SCALE GENOMIC DNA]</scope>
    <source>
        <strain evidence="2 3">NBRC 102082</strain>
    </source>
</reference>
<keyword evidence="3" id="KW-1185">Reference proteome</keyword>
<keyword evidence="1" id="KW-0812">Transmembrane</keyword>
<dbReference type="Gene3D" id="1.25.40.10">
    <property type="entry name" value="Tetratricopeptide repeat domain"/>
    <property type="match status" value="1"/>
</dbReference>
<evidence type="ECO:0000313" key="2">
    <source>
        <dbReference type="EMBL" id="GEA51677.1"/>
    </source>
</evidence>
<accession>A0A4Y3HX61</accession>
<dbReference type="OrthoDB" id="6114904at2"/>
<gene>
    <name evidence="2" type="ORF">VIN01S_24810</name>
</gene>
<protein>
    <recommendedName>
        <fullName evidence="4">Sel1 repeat family protein</fullName>
    </recommendedName>
</protein>